<dbReference type="PROSITE" id="PS50893">
    <property type="entry name" value="ABC_TRANSPORTER_2"/>
    <property type="match status" value="1"/>
</dbReference>
<keyword evidence="5" id="KW-0067">ATP-binding</keyword>
<dbReference type="PANTHER" id="PTHR48041:SF122">
    <property type="entry name" value="ABC TRANSPORTER DOMAIN-CONTAINING PROTEIN"/>
    <property type="match status" value="1"/>
</dbReference>
<keyword evidence="10" id="KW-0378">Hydrolase</keyword>
<keyword evidence="3 8" id="KW-0812">Transmembrane</keyword>
<feature type="transmembrane region" description="Helical" evidence="8">
    <location>
        <begin position="456"/>
        <end position="477"/>
    </location>
</feature>
<keyword evidence="6 8" id="KW-1133">Transmembrane helix</keyword>
<dbReference type="Pfam" id="PF01061">
    <property type="entry name" value="ABC2_membrane"/>
    <property type="match status" value="1"/>
</dbReference>
<evidence type="ECO:0000256" key="2">
    <source>
        <dbReference type="ARBA" id="ARBA00022448"/>
    </source>
</evidence>
<dbReference type="InterPro" id="IPR013525">
    <property type="entry name" value="ABC2_TM"/>
</dbReference>
<dbReference type="STRING" id="1344416.A0A139AQ34"/>
<feature type="transmembrane region" description="Helical" evidence="8">
    <location>
        <begin position="374"/>
        <end position="399"/>
    </location>
</feature>
<evidence type="ECO:0000313" key="11">
    <source>
        <dbReference type="Proteomes" id="UP000070544"/>
    </source>
</evidence>
<dbReference type="GO" id="GO:0016887">
    <property type="term" value="F:ATP hydrolysis activity"/>
    <property type="evidence" value="ECO:0007669"/>
    <property type="project" value="InterPro"/>
</dbReference>
<gene>
    <name evidence="10" type="ORF">M427DRAFT_67473</name>
</gene>
<organism evidence="10 11">
    <name type="scientific">Gonapodya prolifera (strain JEL478)</name>
    <name type="common">Monoblepharis prolifera</name>
    <dbReference type="NCBI Taxonomy" id="1344416"/>
    <lineage>
        <taxon>Eukaryota</taxon>
        <taxon>Fungi</taxon>
        <taxon>Fungi incertae sedis</taxon>
        <taxon>Chytridiomycota</taxon>
        <taxon>Chytridiomycota incertae sedis</taxon>
        <taxon>Monoblepharidomycetes</taxon>
        <taxon>Monoblepharidales</taxon>
        <taxon>Gonapodyaceae</taxon>
        <taxon>Gonapodya</taxon>
    </lineage>
</organism>
<dbReference type="Gene3D" id="3.40.50.300">
    <property type="entry name" value="P-loop containing nucleotide triphosphate hydrolases"/>
    <property type="match status" value="1"/>
</dbReference>
<dbReference type="InterPro" id="IPR017871">
    <property type="entry name" value="ABC_transporter-like_CS"/>
</dbReference>
<evidence type="ECO:0000256" key="6">
    <source>
        <dbReference type="ARBA" id="ARBA00022989"/>
    </source>
</evidence>
<evidence type="ECO:0000256" key="1">
    <source>
        <dbReference type="ARBA" id="ARBA00004141"/>
    </source>
</evidence>
<dbReference type="GO" id="GO:0140359">
    <property type="term" value="F:ABC-type transporter activity"/>
    <property type="evidence" value="ECO:0007669"/>
    <property type="project" value="InterPro"/>
</dbReference>
<proteinExistence type="predicted"/>
<keyword evidence="7 8" id="KW-0472">Membrane</keyword>
<feature type="transmembrane region" description="Helical" evidence="8">
    <location>
        <begin position="489"/>
        <end position="509"/>
    </location>
</feature>
<dbReference type="CDD" id="cd03213">
    <property type="entry name" value="ABCG_EPDR"/>
    <property type="match status" value="1"/>
</dbReference>
<feature type="transmembrane region" description="Helical" evidence="8">
    <location>
        <begin position="598"/>
        <end position="624"/>
    </location>
</feature>
<keyword evidence="2" id="KW-0813">Transport</keyword>
<dbReference type="Pfam" id="PF00005">
    <property type="entry name" value="ABC_tran"/>
    <property type="match status" value="1"/>
</dbReference>
<evidence type="ECO:0000256" key="7">
    <source>
        <dbReference type="ARBA" id="ARBA00023136"/>
    </source>
</evidence>
<dbReference type="SMART" id="SM00382">
    <property type="entry name" value="AAA"/>
    <property type="match status" value="1"/>
</dbReference>
<evidence type="ECO:0000256" key="5">
    <source>
        <dbReference type="ARBA" id="ARBA00022840"/>
    </source>
</evidence>
<dbReference type="OrthoDB" id="66620at2759"/>
<dbReference type="Pfam" id="PF19055">
    <property type="entry name" value="ABC2_membrane_7"/>
    <property type="match status" value="1"/>
</dbReference>
<evidence type="ECO:0000256" key="4">
    <source>
        <dbReference type="ARBA" id="ARBA00022741"/>
    </source>
</evidence>
<feature type="transmembrane region" description="Helical" evidence="8">
    <location>
        <begin position="521"/>
        <end position="546"/>
    </location>
</feature>
<dbReference type="GO" id="GO:0016020">
    <property type="term" value="C:membrane"/>
    <property type="evidence" value="ECO:0007669"/>
    <property type="project" value="UniProtKB-SubCell"/>
</dbReference>
<dbReference type="InterPro" id="IPR043926">
    <property type="entry name" value="ABCG_dom"/>
</dbReference>
<dbReference type="PANTHER" id="PTHR48041">
    <property type="entry name" value="ABC TRANSPORTER G FAMILY MEMBER 28"/>
    <property type="match status" value="1"/>
</dbReference>
<dbReference type="Proteomes" id="UP000070544">
    <property type="component" value="Unassembled WGS sequence"/>
</dbReference>
<feature type="transmembrane region" description="Helical" evidence="8">
    <location>
        <begin position="419"/>
        <end position="436"/>
    </location>
</feature>
<comment type="subcellular location">
    <subcellularLocation>
        <location evidence="1">Membrane</location>
        <topology evidence="1">Multi-pass membrane protein</topology>
    </subcellularLocation>
</comment>
<feature type="non-terminal residue" evidence="10">
    <location>
        <position position="1"/>
    </location>
</feature>
<evidence type="ECO:0000313" key="10">
    <source>
        <dbReference type="EMBL" id="KXS18859.1"/>
    </source>
</evidence>
<feature type="domain" description="ABC transporter" evidence="9">
    <location>
        <begin position="33"/>
        <end position="283"/>
    </location>
</feature>
<evidence type="ECO:0000256" key="3">
    <source>
        <dbReference type="ARBA" id="ARBA00022692"/>
    </source>
</evidence>
<dbReference type="GO" id="GO:0005524">
    <property type="term" value="F:ATP binding"/>
    <property type="evidence" value="ECO:0007669"/>
    <property type="project" value="UniProtKB-KW"/>
</dbReference>
<sequence length="647" mass="70994">MLSNGSSTLTRPESSPLVDMVLSAETPSSRIHLSWRDITYSIETKPAKGKKLIKDIISGVNGDIYSGQLIGIMGASGSGKTSLLNCIAGRVSSSAEMEGNVFLNGQLREGLKSSFWKKSIGFSEQEDIFLTNLTVRETLYYQARLRAPVAENHDQLVDRILGEMQLAKIAQSRVGDPEQGGISGGEKKRLSIAIEIITSPKILFADEPTSGLDAASALAVVEVLKKLTTTHNMAILCTIHQPRNTILDLFDKIHLLAGGRTVWFGTVNDAIPHFKMLGFELPPQTNPGDYFLDALSGAVVASKTSVTTDPTEYTRAFIEAWALLERKALSKENLTTPPAALSSEELSRHKSNSMFTEFILLVRRHGTHAFRDRALLPALVGNTALMAILLGFMFFRLGYSQGDVQSRFGLLQFLPMNGAFSSVMPLLATFTASKTLMIRERRAGTFGIFPRFMAELVVNGPISFLGPFLSGVIIYWMTALNPLPARFGIFVVVTGLNIISWISMGYFVGGMIPNAQIAQMVFPMIATLSMLFCGGIVNVLSIPVALRWIQWLSVTRYVFTALLNNEFQDETFICVEGSCQFPTGESVVSFFNLQSPSILVNILILVGISASFLVLAIFGLHRATSIPQRRMRRRRFDGEAGPKRTLV</sequence>
<dbReference type="InterPro" id="IPR003439">
    <property type="entry name" value="ABC_transporter-like_ATP-bd"/>
</dbReference>
<dbReference type="InterPro" id="IPR027417">
    <property type="entry name" value="P-loop_NTPase"/>
</dbReference>
<dbReference type="InterPro" id="IPR050352">
    <property type="entry name" value="ABCG_transporters"/>
</dbReference>
<evidence type="ECO:0000256" key="8">
    <source>
        <dbReference type="SAM" id="Phobius"/>
    </source>
</evidence>
<keyword evidence="4" id="KW-0547">Nucleotide-binding</keyword>
<dbReference type="PROSITE" id="PS00211">
    <property type="entry name" value="ABC_TRANSPORTER_1"/>
    <property type="match status" value="1"/>
</dbReference>
<keyword evidence="11" id="KW-1185">Reference proteome</keyword>
<protein>
    <submittedName>
        <fullName evidence="10">p-loop containing nucleoside triphosphate hydrolase protein</fullName>
    </submittedName>
</protein>
<dbReference type="OMA" id="RVRPWWD"/>
<reference evidence="10 11" key="1">
    <citation type="journal article" date="2015" name="Genome Biol. Evol.">
        <title>Phylogenomic analyses indicate that early fungi evolved digesting cell walls of algal ancestors of land plants.</title>
        <authorList>
            <person name="Chang Y."/>
            <person name="Wang S."/>
            <person name="Sekimoto S."/>
            <person name="Aerts A.L."/>
            <person name="Choi C."/>
            <person name="Clum A."/>
            <person name="LaButti K.M."/>
            <person name="Lindquist E.A."/>
            <person name="Yee Ngan C."/>
            <person name="Ohm R.A."/>
            <person name="Salamov A.A."/>
            <person name="Grigoriev I.V."/>
            <person name="Spatafora J.W."/>
            <person name="Berbee M.L."/>
        </authorList>
    </citation>
    <scope>NUCLEOTIDE SEQUENCE [LARGE SCALE GENOMIC DNA]</scope>
    <source>
        <strain evidence="10 11">JEL478</strain>
    </source>
</reference>
<dbReference type="EMBL" id="KQ965740">
    <property type="protein sequence ID" value="KXS18859.1"/>
    <property type="molecule type" value="Genomic_DNA"/>
</dbReference>
<dbReference type="SUPFAM" id="SSF52540">
    <property type="entry name" value="P-loop containing nucleoside triphosphate hydrolases"/>
    <property type="match status" value="1"/>
</dbReference>
<accession>A0A139AQ34</accession>
<dbReference type="InterPro" id="IPR003593">
    <property type="entry name" value="AAA+_ATPase"/>
</dbReference>
<dbReference type="AlphaFoldDB" id="A0A139AQ34"/>
<evidence type="ECO:0000259" key="9">
    <source>
        <dbReference type="PROSITE" id="PS50893"/>
    </source>
</evidence>
<name>A0A139AQ34_GONPJ</name>